<name>A0AAD7MNL0_9AGAR</name>
<proteinExistence type="predicted"/>
<evidence type="ECO:0000313" key="1">
    <source>
        <dbReference type="EMBL" id="KAJ7725042.1"/>
    </source>
</evidence>
<protein>
    <submittedName>
        <fullName evidence="1">Uncharacterized protein</fullName>
    </submittedName>
</protein>
<comment type="caution">
    <text evidence="1">The sequence shown here is derived from an EMBL/GenBank/DDBJ whole genome shotgun (WGS) entry which is preliminary data.</text>
</comment>
<dbReference type="EMBL" id="JARKIB010000197">
    <property type="protein sequence ID" value="KAJ7725042.1"/>
    <property type="molecule type" value="Genomic_DNA"/>
</dbReference>
<sequence>MDRAVIHRVRHFILDDGIAISFAVPHVVQFMRLAPSSPSDLRLTRVEMPWSVVKYVPVFTSSRQFTTDTIYPPLTVPAVESVVRGSVVGAPFPAWTLACDAKLVVDTPPEDVPPNTALLSTVPAFSYFTMVDIFTGNLISHNSTVYLPLCSLDPVVAIRVRDECDDWCFLECRDVVSPRTMLLKLPTRFVDVGSFGNVARLRVYVLSLVDFRGAVARGWCVMVGSLRRFRVVAAYLIEFLYVYKYFYFPAIDVSMCVLCVYRESILYKAVGEEHLSFSSVSVVARLLQLLVELGRTTVSDTMPRKVDISSGLLRDTSKEIFEDQIAASRRFGAGVPVETANARSGSNASMSVHPDVWDASRAGLSYPAGWSRSVSVSCRDGLLVADMDLTVMVSSPTSVVDLESG</sequence>
<gene>
    <name evidence="1" type="ORF">B0H16DRAFT_1736339</name>
</gene>
<organism evidence="1 2">
    <name type="scientific">Mycena metata</name>
    <dbReference type="NCBI Taxonomy" id="1033252"/>
    <lineage>
        <taxon>Eukaryota</taxon>
        <taxon>Fungi</taxon>
        <taxon>Dikarya</taxon>
        <taxon>Basidiomycota</taxon>
        <taxon>Agaricomycotina</taxon>
        <taxon>Agaricomycetes</taxon>
        <taxon>Agaricomycetidae</taxon>
        <taxon>Agaricales</taxon>
        <taxon>Marasmiineae</taxon>
        <taxon>Mycenaceae</taxon>
        <taxon>Mycena</taxon>
    </lineage>
</organism>
<dbReference type="AlphaFoldDB" id="A0AAD7MNL0"/>
<accession>A0AAD7MNL0</accession>
<reference evidence="1" key="1">
    <citation type="submission" date="2023-03" db="EMBL/GenBank/DDBJ databases">
        <title>Massive genome expansion in bonnet fungi (Mycena s.s.) driven by repeated elements and novel gene families across ecological guilds.</title>
        <authorList>
            <consortium name="Lawrence Berkeley National Laboratory"/>
            <person name="Harder C.B."/>
            <person name="Miyauchi S."/>
            <person name="Viragh M."/>
            <person name="Kuo A."/>
            <person name="Thoen E."/>
            <person name="Andreopoulos B."/>
            <person name="Lu D."/>
            <person name="Skrede I."/>
            <person name="Drula E."/>
            <person name="Henrissat B."/>
            <person name="Morin E."/>
            <person name="Kohler A."/>
            <person name="Barry K."/>
            <person name="LaButti K."/>
            <person name="Morin E."/>
            <person name="Salamov A."/>
            <person name="Lipzen A."/>
            <person name="Mereny Z."/>
            <person name="Hegedus B."/>
            <person name="Baldrian P."/>
            <person name="Stursova M."/>
            <person name="Weitz H."/>
            <person name="Taylor A."/>
            <person name="Grigoriev I.V."/>
            <person name="Nagy L.G."/>
            <person name="Martin F."/>
            <person name="Kauserud H."/>
        </authorList>
    </citation>
    <scope>NUCLEOTIDE SEQUENCE</scope>
    <source>
        <strain evidence="1">CBHHK182m</strain>
    </source>
</reference>
<evidence type="ECO:0000313" key="2">
    <source>
        <dbReference type="Proteomes" id="UP001215598"/>
    </source>
</evidence>
<keyword evidence="2" id="KW-1185">Reference proteome</keyword>
<dbReference type="Proteomes" id="UP001215598">
    <property type="component" value="Unassembled WGS sequence"/>
</dbReference>